<organism evidence="16 17">
    <name type="scientific">Isobaculum melis</name>
    <dbReference type="NCBI Taxonomy" id="142588"/>
    <lineage>
        <taxon>Bacteria</taxon>
        <taxon>Bacillati</taxon>
        <taxon>Bacillota</taxon>
        <taxon>Bacilli</taxon>
        <taxon>Lactobacillales</taxon>
        <taxon>Carnobacteriaceae</taxon>
        <taxon>Isobaculum</taxon>
    </lineage>
</organism>
<keyword evidence="8" id="KW-0269">Exonuclease</keyword>
<dbReference type="GO" id="GO:0004527">
    <property type="term" value="F:exonuclease activity"/>
    <property type="evidence" value="ECO:0007669"/>
    <property type="project" value="UniProtKB-KW"/>
</dbReference>
<keyword evidence="1" id="KW-0004">4Fe-4S</keyword>
<dbReference type="InterPro" id="IPR014140">
    <property type="entry name" value="DNA_helicase_suAddB"/>
</dbReference>
<evidence type="ECO:0000256" key="13">
    <source>
        <dbReference type="ARBA" id="ARBA00023204"/>
    </source>
</evidence>
<evidence type="ECO:0000256" key="6">
    <source>
        <dbReference type="ARBA" id="ARBA00022801"/>
    </source>
</evidence>
<dbReference type="RefSeq" id="WP_092650472.1">
    <property type="nucleotide sequence ID" value="NZ_FOHA01000003.1"/>
</dbReference>
<evidence type="ECO:0000256" key="2">
    <source>
        <dbReference type="ARBA" id="ARBA00022722"/>
    </source>
</evidence>
<reference evidence="16 17" key="1">
    <citation type="submission" date="2016-10" db="EMBL/GenBank/DDBJ databases">
        <authorList>
            <person name="de Groot N.N."/>
        </authorList>
    </citation>
    <scope>NUCLEOTIDE SEQUENCE [LARGE SCALE GENOMIC DNA]</scope>
    <source>
        <strain evidence="16 17">DSM 13760</strain>
    </source>
</reference>
<keyword evidence="12" id="KW-0238">DNA-binding</keyword>
<dbReference type="GO" id="GO:0004386">
    <property type="term" value="F:helicase activity"/>
    <property type="evidence" value="ECO:0007669"/>
    <property type="project" value="UniProtKB-KW"/>
</dbReference>
<dbReference type="InterPro" id="IPR027417">
    <property type="entry name" value="P-loop_NTPase"/>
</dbReference>
<dbReference type="EMBL" id="FOHA01000003">
    <property type="protein sequence ID" value="SER67683.1"/>
    <property type="molecule type" value="Genomic_DNA"/>
</dbReference>
<evidence type="ECO:0000256" key="5">
    <source>
        <dbReference type="ARBA" id="ARBA00022763"/>
    </source>
</evidence>
<keyword evidence="9" id="KW-0067">ATP-binding</keyword>
<dbReference type="InterPro" id="IPR049035">
    <property type="entry name" value="ADDB_N"/>
</dbReference>
<evidence type="ECO:0000256" key="4">
    <source>
        <dbReference type="ARBA" id="ARBA00022741"/>
    </source>
</evidence>
<dbReference type="Proteomes" id="UP000198948">
    <property type="component" value="Unassembled WGS sequence"/>
</dbReference>
<evidence type="ECO:0000256" key="11">
    <source>
        <dbReference type="ARBA" id="ARBA00023014"/>
    </source>
</evidence>
<dbReference type="SUPFAM" id="SSF52540">
    <property type="entry name" value="P-loop containing nucleoside triphosphate hydrolases"/>
    <property type="match status" value="1"/>
</dbReference>
<sequence length="1204" mass="138361">MSLQFMLGKASEDKRQSFVDDIDQLLKKESDATIFYLVPDHVKFQMEMDILNRLQDKQEGADSIAMMQVQVFSFTRLAWYFLQDTATFTQPQLTRAGLAMLVRKLLVTYEQDLSIYRGEVKKAGFVEQLTNLLIELRAGTLTKEDIPYLISQLGDTPKEQDFKLKMQDIQCIYHAFETALLGKYIEQEDVLKALIQRLETLDLSHTSIYVEGFYRFNAQERDVLMALLKGSQKLTIALNLDKGYPTEKPALHELFQAPGEVYYQLYQGARSLGVPVLKDRYCVAKETTKNEIQLLEDFWIESSDVLNLKQLQQYHLPGNQQNIQIWSAQNKRAEVSHVAREIRKLVASGHYRFKDILVLTRDLGEYENLFQPIFTEHEIAFFDDAKEKMSSHPLVECLQSIIAIAKKNWRYPDIMRLLRTELLVPQQEEIAELTDRSLKVTRMTQLMNQFRSKIDVTENVILAYGYEGFYWTQDKPWMYTKFSHMDADRQSDEDKAIEAEANEIKNFMVDALLPLFKKWEQAKTTKEALQDLYLFLETSGIKNQLAFWRDQGIEKNDLEVAKQHEQVWQSFVQLLDEYVEILGEEPFSLDEFRDILTAGFEEMTYGMVPPSIDQVILSNMEVARIGQAKVTFILGLTEGSLPAKVENKSILTNEDRAYFSQVFQEEKYLKPSVEQRVATEPYMAYLAFTSSSEKLILSYPASDDSKDAPMMSSYLTRIQKGLDLPLIEKLETAIEQAEQDLISFISSKRSTLTQLILAFRGQLDQGTAMNQTWLSIYNQLLADQDIKPILSTLIQGMSHQNIAVPLTSDVVTELYGATLYTSVSRMENFYACHFKHFANDGLKLAERQVFDLSPASTGELFHDALDRLFKQIQFQGLEWQRLSPQQLQQLTNEVLVMLYGEKKFAILNHSNRMKYIQYQLSQTIQRMAWVLSEQGKISGMNPVATEVLFGQIAGEKGVPGLTLSLKHDSQLHVRGKIDRVDQMTVDGKNYLSIVDYKSSAHKFDYRDAYYGLAMQMLTYLDTAVMNAEKIIGTTAQGAGAFYLHIKNPLLNGKELKEETPQSEQLLKEFKLDGILLQDEAMVRQLDPQLEPKTSSLVYPVAETLKTGLKSSQFVAENELDALLQHNRQLFQEAGNKILDGETTINPYYKDKTSRACSHCPFRSVCQFDVMLKENQYHRLERLKRDDVLAKITKEGGEKNDELTD</sequence>
<dbReference type="Pfam" id="PF21445">
    <property type="entry name" value="ADDB_N"/>
    <property type="match status" value="1"/>
</dbReference>
<dbReference type="Pfam" id="PF12705">
    <property type="entry name" value="PDDEXK_1"/>
    <property type="match status" value="1"/>
</dbReference>
<keyword evidence="7 16" id="KW-0347">Helicase</keyword>
<evidence type="ECO:0000256" key="7">
    <source>
        <dbReference type="ARBA" id="ARBA00022806"/>
    </source>
</evidence>
<evidence type="ECO:0000256" key="10">
    <source>
        <dbReference type="ARBA" id="ARBA00023004"/>
    </source>
</evidence>
<keyword evidence="2" id="KW-0540">Nuclease</keyword>
<protein>
    <submittedName>
        <fullName evidence="16">DNA helicase/exodeoxyribonuclease V, subunit B</fullName>
    </submittedName>
</protein>
<dbReference type="GO" id="GO:0003677">
    <property type="term" value="F:DNA binding"/>
    <property type="evidence" value="ECO:0007669"/>
    <property type="project" value="UniProtKB-KW"/>
</dbReference>
<evidence type="ECO:0000259" key="15">
    <source>
        <dbReference type="Pfam" id="PF21445"/>
    </source>
</evidence>
<keyword evidence="17" id="KW-1185">Reference proteome</keyword>
<evidence type="ECO:0000256" key="1">
    <source>
        <dbReference type="ARBA" id="ARBA00022485"/>
    </source>
</evidence>
<evidence type="ECO:0000313" key="16">
    <source>
        <dbReference type="EMBL" id="SER67683.1"/>
    </source>
</evidence>
<keyword evidence="11" id="KW-0411">Iron-sulfur</keyword>
<dbReference type="Gene3D" id="3.40.50.300">
    <property type="entry name" value="P-loop containing nucleotide triphosphate hydrolases"/>
    <property type="match status" value="4"/>
</dbReference>
<name>A0A1H9R6W5_9LACT</name>
<keyword evidence="5" id="KW-0227">DNA damage</keyword>
<dbReference type="GO" id="GO:0046872">
    <property type="term" value="F:metal ion binding"/>
    <property type="evidence" value="ECO:0007669"/>
    <property type="project" value="UniProtKB-KW"/>
</dbReference>
<accession>A0A1H9R6W5</accession>
<keyword evidence="6" id="KW-0378">Hydrolase</keyword>
<keyword evidence="4" id="KW-0547">Nucleotide-binding</keyword>
<evidence type="ECO:0000256" key="8">
    <source>
        <dbReference type="ARBA" id="ARBA00022839"/>
    </source>
</evidence>
<dbReference type="PANTHER" id="PTHR30591">
    <property type="entry name" value="RECBCD ENZYME SUBUNIT RECC"/>
    <property type="match status" value="1"/>
</dbReference>
<dbReference type="PANTHER" id="PTHR30591:SF1">
    <property type="entry name" value="RECBCD ENZYME SUBUNIT RECC"/>
    <property type="match status" value="1"/>
</dbReference>
<proteinExistence type="predicted"/>
<evidence type="ECO:0000259" key="14">
    <source>
        <dbReference type="Pfam" id="PF12705"/>
    </source>
</evidence>
<dbReference type="GO" id="GO:0000724">
    <property type="term" value="P:double-strand break repair via homologous recombination"/>
    <property type="evidence" value="ECO:0007669"/>
    <property type="project" value="InterPro"/>
</dbReference>
<gene>
    <name evidence="16" type="ORF">SAMN04488559_10355</name>
</gene>
<keyword evidence="10" id="KW-0408">Iron</keyword>
<keyword evidence="13" id="KW-0234">DNA repair</keyword>
<dbReference type="InterPro" id="IPR011604">
    <property type="entry name" value="PDDEXK-like_dom_sf"/>
</dbReference>
<evidence type="ECO:0000313" key="17">
    <source>
        <dbReference type="Proteomes" id="UP000198948"/>
    </source>
</evidence>
<evidence type="ECO:0000256" key="9">
    <source>
        <dbReference type="ARBA" id="ARBA00022840"/>
    </source>
</evidence>
<feature type="domain" description="PD-(D/E)XK endonuclease-like" evidence="14">
    <location>
        <begin position="821"/>
        <end position="1166"/>
    </location>
</feature>
<keyword evidence="3" id="KW-0479">Metal-binding</keyword>
<evidence type="ECO:0000256" key="3">
    <source>
        <dbReference type="ARBA" id="ARBA00022723"/>
    </source>
</evidence>
<dbReference type="GO" id="GO:0005524">
    <property type="term" value="F:ATP binding"/>
    <property type="evidence" value="ECO:0007669"/>
    <property type="project" value="UniProtKB-KW"/>
</dbReference>
<dbReference type="OrthoDB" id="9758506at2"/>
<evidence type="ECO:0000256" key="12">
    <source>
        <dbReference type="ARBA" id="ARBA00023125"/>
    </source>
</evidence>
<dbReference type="InterPro" id="IPR038726">
    <property type="entry name" value="PDDEXK_AddAB-type"/>
</dbReference>
<dbReference type="STRING" id="142588.SAMN04488559_10355"/>
<dbReference type="AlphaFoldDB" id="A0A1H9R6W5"/>
<dbReference type="GO" id="GO:0051539">
    <property type="term" value="F:4 iron, 4 sulfur cluster binding"/>
    <property type="evidence" value="ECO:0007669"/>
    <property type="project" value="UniProtKB-KW"/>
</dbReference>
<dbReference type="NCBIfam" id="TIGR02773">
    <property type="entry name" value="addB_Gpos"/>
    <property type="match status" value="1"/>
</dbReference>
<feature type="domain" description="ATP-dependent helicase/deoxyribonuclease subunit B N-terminal" evidence="15">
    <location>
        <begin position="5"/>
        <end position="296"/>
    </location>
</feature>
<dbReference type="Gene3D" id="3.90.320.10">
    <property type="match status" value="1"/>
</dbReference>